<dbReference type="EMBL" id="MN740574">
    <property type="protein sequence ID" value="QHU34572.1"/>
    <property type="molecule type" value="Genomic_DNA"/>
</dbReference>
<name>A0A6C0LZ84_9ZZZZ</name>
<organism evidence="1">
    <name type="scientific">viral metagenome</name>
    <dbReference type="NCBI Taxonomy" id="1070528"/>
    <lineage>
        <taxon>unclassified sequences</taxon>
        <taxon>metagenomes</taxon>
        <taxon>organismal metagenomes</taxon>
    </lineage>
</organism>
<reference evidence="1" key="1">
    <citation type="journal article" date="2020" name="Nature">
        <title>Giant virus diversity and host interactions through global metagenomics.</title>
        <authorList>
            <person name="Schulz F."/>
            <person name="Roux S."/>
            <person name="Paez-Espino D."/>
            <person name="Jungbluth S."/>
            <person name="Walsh D.A."/>
            <person name="Denef V.J."/>
            <person name="McMahon K.D."/>
            <person name="Konstantinidis K.T."/>
            <person name="Eloe-Fadrosh E.A."/>
            <person name="Kyrpides N.C."/>
            <person name="Woyke T."/>
        </authorList>
    </citation>
    <scope>NUCLEOTIDE SEQUENCE</scope>
    <source>
        <strain evidence="1">GVMAG-S-1016713-169</strain>
    </source>
</reference>
<dbReference type="Gene3D" id="3.30.40.10">
    <property type="entry name" value="Zinc/RING finger domain, C3HC4 (zinc finger)"/>
    <property type="match status" value="1"/>
</dbReference>
<sequence>MVNCFLCLEKSKNRICTTCKCCAHNSCWGKYLQNINKVETYITENSVIIKTAWSIKCPQCRQKIMRVKSITRSDTELARSMSILEDYISFLDIIEYVNTEDELHQLCRDVLDALFVHKILIKKNEQLVLLLKRQLSKLYMDGWKGANMYHHKFFGIQLV</sequence>
<dbReference type="AlphaFoldDB" id="A0A6C0LZ84"/>
<proteinExistence type="predicted"/>
<evidence type="ECO:0000313" key="1">
    <source>
        <dbReference type="EMBL" id="QHU34572.1"/>
    </source>
</evidence>
<accession>A0A6C0LZ84</accession>
<dbReference type="InterPro" id="IPR013083">
    <property type="entry name" value="Znf_RING/FYVE/PHD"/>
</dbReference>
<protein>
    <submittedName>
        <fullName evidence="1">Uncharacterized protein</fullName>
    </submittedName>
</protein>